<protein>
    <recommendedName>
        <fullName evidence="4">Alpha/beta hydrolase</fullName>
    </recommendedName>
</protein>
<accession>A0ABP6Q4S7</accession>
<reference evidence="3" key="1">
    <citation type="journal article" date="2019" name="Int. J. Syst. Evol. Microbiol.">
        <title>The Global Catalogue of Microorganisms (GCM) 10K type strain sequencing project: providing services to taxonomists for standard genome sequencing and annotation.</title>
        <authorList>
            <consortium name="The Broad Institute Genomics Platform"/>
            <consortium name="The Broad Institute Genome Sequencing Center for Infectious Disease"/>
            <person name="Wu L."/>
            <person name="Ma J."/>
        </authorList>
    </citation>
    <scope>NUCLEOTIDE SEQUENCE [LARGE SCALE GENOMIC DNA]</scope>
    <source>
        <strain evidence="3">JCM 9377</strain>
    </source>
</reference>
<dbReference type="EMBL" id="BAAAUV010000004">
    <property type="protein sequence ID" value="GAA3203427.1"/>
    <property type="molecule type" value="Genomic_DNA"/>
</dbReference>
<comment type="caution">
    <text evidence="2">The sequence shown here is derived from an EMBL/GenBank/DDBJ whole genome shotgun (WGS) entry which is preliminary data.</text>
</comment>
<proteinExistence type="predicted"/>
<dbReference type="InterPro" id="IPR029058">
    <property type="entry name" value="AB_hydrolase_fold"/>
</dbReference>
<evidence type="ECO:0008006" key="4">
    <source>
        <dbReference type="Google" id="ProtNLM"/>
    </source>
</evidence>
<keyword evidence="1" id="KW-0732">Signal</keyword>
<gene>
    <name evidence="2" type="ORF">GCM10010468_17510</name>
</gene>
<evidence type="ECO:0000256" key="1">
    <source>
        <dbReference type="SAM" id="SignalP"/>
    </source>
</evidence>
<organism evidence="2 3">
    <name type="scientific">Actinocorallia longicatena</name>
    <dbReference type="NCBI Taxonomy" id="111803"/>
    <lineage>
        <taxon>Bacteria</taxon>
        <taxon>Bacillati</taxon>
        <taxon>Actinomycetota</taxon>
        <taxon>Actinomycetes</taxon>
        <taxon>Streptosporangiales</taxon>
        <taxon>Thermomonosporaceae</taxon>
        <taxon>Actinocorallia</taxon>
    </lineage>
</organism>
<dbReference type="Proteomes" id="UP001501237">
    <property type="component" value="Unassembled WGS sequence"/>
</dbReference>
<evidence type="ECO:0000313" key="2">
    <source>
        <dbReference type="EMBL" id="GAA3203427.1"/>
    </source>
</evidence>
<sequence>MRLPSLVGAAALAAAALAAPAHADVAVTRVTTTVDIRCSFTTLSQSADWFLPAGAPKGLVWVQHGFARANDHVRDLAAKFAARGFVAFAPTLPTANLFGCTLQNIGDNTGFLGNVADLFGKAADPSDKLGRSFAKARSAAGRPELSLPTNLVFAGHSAGGEAVAYVANRVRTAYPAAWTGLRGVVLLDPVKSFIGSNTDTALAGLDTIALPVRTVSGPDGICNNSGSGTDAVQAKLHRPFVGVRILGGAHTDAEGASTDAVGTLACGTPQAANIAILQTLAVGWAVDDLTGTHTASYYPGGAYYSGQLSAGTIETLAGAS</sequence>
<name>A0ABP6Q4S7_9ACTN</name>
<evidence type="ECO:0000313" key="3">
    <source>
        <dbReference type="Proteomes" id="UP001501237"/>
    </source>
</evidence>
<dbReference type="Gene3D" id="3.40.50.1820">
    <property type="entry name" value="alpha/beta hydrolase"/>
    <property type="match status" value="1"/>
</dbReference>
<dbReference type="RefSeq" id="WP_344824462.1">
    <property type="nucleotide sequence ID" value="NZ_BAAAUV010000004.1"/>
</dbReference>
<dbReference type="SUPFAM" id="SSF53474">
    <property type="entry name" value="alpha/beta-Hydrolases"/>
    <property type="match status" value="1"/>
</dbReference>
<keyword evidence="3" id="KW-1185">Reference proteome</keyword>
<feature type="chain" id="PRO_5047476363" description="Alpha/beta hydrolase" evidence="1">
    <location>
        <begin position="24"/>
        <end position="320"/>
    </location>
</feature>
<feature type="signal peptide" evidence="1">
    <location>
        <begin position="1"/>
        <end position="23"/>
    </location>
</feature>